<dbReference type="OrthoDB" id="9803078at2"/>
<gene>
    <name evidence="3" type="ORF">FC32_GL000046</name>
</gene>
<dbReference type="InterPro" id="IPR022986">
    <property type="entry name" value="UPF0237_ACT"/>
</dbReference>
<dbReference type="PROSITE" id="PS51671">
    <property type="entry name" value="ACT"/>
    <property type="match status" value="1"/>
</dbReference>
<keyword evidence="4" id="KW-1185">Reference proteome</keyword>
<dbReference type="SUPFAM" id="SSF55021">
    <property type="entry name" value="ACT-like"/>
    <property type="match status" value="1"/>
</dbReference>
<comment type="similarity">
    <text evidence="1">Belongs to the UPF0237 family.</text>
</comment>
<dbReference type="eggNOG" id="COG3830">
    <property type="taxonomic scope" value="Bacteria"/>
</dbReference>
<dbReference type="NCBIfam" id="NF001220">
    <property type="entry name" value="PRK00194.1"/>
    <property type="match status" value="1"/>
</dbReference>
<comment type="caution">
    <text evidence="3">The sequence shown here is derived from an EMBL/GenBank/DDBJ whole genome shotgun (WGS) entry which is preliminary data.</text>
</comment>
<proteinExistence type="inferred from homology"/>
<dbReference type="STRING" id="1423724.FC32_GL000046"/>
<dbReference type="AlphaFoldDB" id="A0A0R1U2C2"/>
<dbReference type="InterPro" id="IPR050990">
    <property type="entry name" value="UPF0237/GcvR_regulator"/>
</dbReference>
<dbReference type="Pfam" id="PF13740">
    <property type="entry name" value="ACT_6"/>
    <property type="match status" value="1"/>
</dbReference>
<protein>
    <recommendedName>
        <fullName evidence="1">UPF0237 protein FC32_GL000046</fullName>
    </recommendedName>
</protein>
<sequence length="88" mass="9838">MKAILTVVGQDKVGIVAEVSRFLAEEQINILDISQTILDGYFTMMMAVMVPENSDVKQIATKLAELGQALKVDINLKNEEIYRAMHQL</sequence>
<dbReference type="PANTHER" id="PTHR34875">
    <property type="entry name" value="UPF0237 PROTEIN MJ1558"/>
    <property type="match status" value="1"/>
</dbReference>
<accession>A0A0R1U2C2</accession>
<evidence type="ECO:0000259" key="2">
    <source>
        <dbReference type="PROSITE" id="PS51671"/>
    </source>
</evidence>
<evidence type="ECO:0000313" key="3">
    <source>
        <dbReference type="EMBL" id="KRL87484.1"/>
    </source>
</evidence>
<dbReference type="PANTHER" id="PTHR34875:SF6">
    <property type="entry name" value="UPF0237 PROTEIN MJ1558"/>
    <property type="match status" value="1"/>
</dbReference>
<dbReference type="RefSeq" id="WP_025087189.1">
    <property type="nucleotide sequence ID" value="NZ_AZFT01000001.1"/>
</dbReference>
<evidence type="ECO:0000313" key="4">
    <source>
        <dbReference type="Proteomes" id="UP000051324"/>
    </source>
</evidence>
<dbReference type="HAMAP" id="MF_01054">
    <property type="entry name" value="UPF0237"/>
    <property type="match status" value="1"/>
</dbReference>
<feature type="domain" description="ACT" evidence="2">
    <location>
        <begin position="4"/>
        <end position="83"/>
    </location>
</feature>
<evidence type="ECO:0000256" key="1">
    <source>
        <dbReference type="HAMAP-Rule" id="MF_01054"/>
    </source>
</evidence>
<reference evidence="3 4" key="1">
    <citation type="journal article" date="2015" name="Genome Announc.">
        <title>Expanding the biotechnology potential of lactobacilli through comparative genomics of 213 strains and associated genera.</title>
        <authorList>
            <person name="Sun Z."/>
            <person name="Harris H.M."/>
            <person name="McCann A."/>
            <person name="Guo C."/>
            <person name="Argimon S."/>
            <person name="Zhang W."/>
            <person name="Yang X."/>
            <person name="Jeffery I.B."/>
            <person name="Cooney J.C."/>
            <person name="Kagawa T.F."/>
            <person name="Liu W."/>
            <person name="Song Y."/>
            <person name="Salvetti E."/>
            <person name="Wrobel A."/>
            <person name="Rasinkangas P."/>
            <person name="Parkhill J."/>
            <person name="Rea M.C."/>
            <person name="O'Sullivan O."/>
            <person name="Ritari J."/>
            <person name="Douillard F.P."/>
            <person name="Paul Ross R."/>
            <person name="Yang R."/>
            <person name="Briner A.E."/>
            <person name="Felis G.E."/>
            <person name="de Vos W.M."/>
            <person name="Barrangou R."/>
            <person name="Klaenhammer T.R."/>
            <person name="Caufield P.W."/>
            <person name="Cui Y."/>
            <person name="Zhang H."/>
            <person name="O'Toole P.W."/>
        </authorList>
    </citation>
    <scope>NUCLEOTIDE SEQUENCE [LARGE SCALE GENOMIC DNA]</scope>
    <source>
        <strain evidence="3 4">DSM 16634</strain>
    </source>
</reference>
<dbReference type="PATRIC" id="fig|1423724.4.peg.47"/>
<dbReference type="InterPro" id="IPR002912">
    <property type="entry name" value="ACT_dom"/>
</dbReference>
<dbReference type="CDD" id="cd04872">
    <property type="entry name" value="ACT_1ZPV"/>
    <property type="match status" value="1"/>
</dbReference>
<dbReference type="EMBL" id="AZFT01000001">
    <property type="protein sequence ID" value="KRL87484.1"/>
    <property type="molecule type" value="Genomic_DNA"/>
</dbReference>
<dbReference type="Gene3D" id="3.30.70.260">
    <property type="match status" value="1"/>
</dbReference>
<name>A0A0R1U2C2_9LACO</name>
<dbReference type="InterPro" id="IPR045865">
    <property type="entry name" value="ACT-like_dom_sf"/>
</dbReference>
<dbReference type="Proteomes" id="UP000051324">
    <property type="component" value="Unassembled WGS sequence"/>
</dbReference>
<organism evidence="3 4">
    <name type="scientific">Ligilactobacillus apodemi DSM 16634 = JCM 16172</name>
    <dbReference type="NCBI Taxonomy" id="1423724"/>
    <lineage>
        <taxon>Bacteria</taxon>
        <taxon>Bacillati</taxon>
        <taxon>Bacillota</taxon>
        <taxon>Bacilli</taxon>
        <taxon>Lactobacillales</taxon>
        <taxon>Lactobacillaceae</taxon>
        <taxon>Ligilactobacillus</taxon>
    </lineage>
</organism>